<accession>R0GEU4</accession>
<evidence type="ECO:0000313" key="3">
    <source>
        <dbReference type="EMBL" id="EOA34166.1"/>
    </source>
</evidence>
<organism evidence="3 4">
    <name type="scientific">Capsella rubella</name>
    <dbReference type="NCBI Taxonomy" id="81985"/>
    <lineage>
        <taxon>Eukaryota</taxon>
        <taxon>Viridiplantae</taxon>
        <taxon>Streptophyta</taxon>
        <taxon>Embryophyta</taxon>
        <taxon>Tracheophyta</taxon>
        <taxon>Spermatophyta</taxon>
        <taxon>Magnoliopsida</taxon>
        <taxon>eudicotyledons</taxon>
        <taxon>Gunneridae</taxon>
        <taxon>Pentapetalae</taxon>
        <taxon>rosids</taxon>
        <taxon>malvids</taxon>
        <taxon>Brassicales</taxon>
        <taxon>Brassicaceae</taxon>
        <taxon>Camelineae</taxon>
        <taxon>Capsella</taxon>
    </lineage>
</organism>
<name>R0GEU4_9BRAS</name>
<keyword evidence="2" id="KW-0732">Signal</keyword>
<reference evidence="4" key="1">
    <citation type="journal article" date="2013" name="Nat. Genet.">
        <title>The Capsella rubella genome and the genomic consequences of rapid mating system evolution.</title>
        <authorList>
            <person name="Slotte T."/>
            <person name="Hazzouri K.M."/>
            <person name="Agren J.A."/>
            <person name="Koenig D."/>
            <person name="Maumus F."/>
            <person name="Guo Y.L."/>
            <person name="Steige K."/>
            <person name="Platts A.E."/>
            <person name="Escobar J.S."/>
            <person name="Newman L.K."/>
            <person name="Wang W."/>
            <person name="Mandakova T."/>
            <person name="Vello E."/>
            <person name="Smith L.M."/>
            <person name="Henz S.R."/>
            <person name="Steffen J."/>
            <person name="Takuno S."/>
            <person name="Brandvain Y."/>
            <person name="Coop G."/>
            <person name="Andolfatto P."/>
            <person name="Hu T.T."/>
            <person name="Blanchette M."/>
            <person name="Clark R.M."/>
            <person name="Quesneville H."/>
            <person name="Nordborg M."/>
            <person name="Gaut B.S."/>
            <person name="Lysak M.A."/>
            <person name="Jenkins J."/>
            <person name="Grimwood J."/>
            <person name="Chapman J."/>
            <person name="Prochnik S."/>
            <person name="Shu S."/>
            <person name="Rokhsar D."/>
            <person name="Schmutz J."/>
            <person name="Weigel D."/>
            <person name="Wright S.I."/>
        </authorList>
    </citation>
    <scope>NUCLEOTIDE SEQUENCE [LARGE SCALE GENOMIC DNA]</scope>
    <source>
        <strain evidence="4">cv. Monte Gargano</strain>
    </source>
</reference>
<evidence type="ECO:0000313" key="4">
    <source>
        <dbReference type="Proteomes" id="UP000029121"/>
    </source>
</evidence>
<proteinExistence type="predicted"/>
<sequence>MQILKAVVVFVIALFLLMSPMASAIREEPSLIGVKREVPSGSNPLYNKHPPQPPPKYGHLIKVKNN</sequence>
<dbReference type="Proteomes" id="UP000029121">
    <property type="component" value="Unassembled WGS sequence"/>
</dbReference>
<dbReference type="AlphaFoldDB" id="R0GEU4"/>
<protein>
    <recommendedName>
        <fullName evidence="5">Transmembrane protein</fullName>
    </recommendedName>
</protein>
<evidence type="ECO:0008006" key="5">
    <source>
        <dbReference type="Google" id="ProtNLM"/>
    </source>
</evidence>
<gene>
    <name evidence="3" type="ORF">CARUB_v10021668mg</name>
</gene>
<evidence type="ECO:0000256" key="2">
    <source>
        <dbReference type="SAM" id="SignalP"/>
    </source>
</evidence>
<feature type="chain" id="PRO_5004341180" description="Transmembrane protein" evidence="2">
    <location>
        <begin position="25"/>
        <end position="66"/>
    </location>
</feature>
<feature type="region of interest" description="Disordered" evidence="1">
    <location>
        <begin position="40"/>
        <end position="66"/>
    </location>
</feature>
<keyword evidence="4" id="KW-1185">Reference proteome</keyword>
<feature type="signal peptide" evidence="2">
    <location>
        <begin position="1"/>
        <end position="24"/>
    </location>
</feature>
<dbReference type="EMBL" id="KB870806">
    <property type="protein sequence ID" value="EOA34166.1"/>
    <property type="molecule type" value="Genomic_DNA"/>
</dbReference>
<evidence type="ECO:0000256" key="1">
    <source>
        <dbReference type="SAM" id="MobiDB-lite"/>
    </source>
</evidence>